<dbReference type="EMBL" id="JAMKPW020000007">
    <property type="protein sequence ID" value="KAK8216894.1"/>
    <property type="molecule type" value="Genomic_DNA"/>
</dbReference>
<accession>A0ACC3SK55</accession>
<organism evidence="1 2">
    <name type="scientific">Zalaria obscura</name>
    <dbReference type="NCBI Taxonomy" id="2024903"/>
    <lineage>
        <taxon>Eukaryota</taxon>
        <taxon>Fungi</taxon>
        <taxon>Dikarya</taxon>
        <taxon>Ascomycota</taxon>
        <taxon>Pezizomycotina</taxon>
        <taxon>Dothideomycetes</taxon>
        <taxon>Dothideomycetidae</taxon>
        <taxon>Dothideales</taxon>
        <taxon>Zalariaceae</taxon>
        <taxon>Zalaria</taxon>
    </lineage>
</organism>
<dbReference type="Proteomes" id="UP001320706">
    <property type="component" value="Unassembled WGS sequence"/>
</dbReference>
<reference evidence="1" key="1">
    <citation type="submission" date="2024-02" db="EMBL/GenBank/DDBJ databases">
        <title>Metagenome Assembled Genome of Zalaria obscura JY119.</title>
        <authorList>
            <person name="Vighnesh L."/>
            <person name="Jagadeeshwari U."/>
            <person name="Venkata Ramana C."/>
            <person name="Sasikala C."/>
        </authorList>
    </citation>
    <scope>NUCLEOTIDE SEQUENCE</scope>
    <source>
        <strain evidence="1">JY119</strain>
    </source>
</reference>
<proteinExistence type="predicted"/>
<keyword evidence="2" id="KW-1185">Reference proteome</keyword>
<evidence type="ECO:0000313" key="2">
    <source>
        <dbReference type="Proteomes" id="UP001320706"/>
    </source>
</evidence>
<protein>
    <submittedName>
        <fullName evidence="1">Uncharacterized protein</fullName>
    </submittedName>
</protein>
<evidence type="ECO:0000313" key="1">
    <source>
        <dbReference type="EMBL" id="KAK8216894.1"/>
    </source>
</evidence>
<gene>
    <name evidence="1" type="ORF">M8818_001857</name>
</gene>
<comment type="caution">
    <text evidence="1">The sequence shown here is derived from an EMBL/GenBank/DDBJ whole genome shotgun (WGS) entry which is preliminary data.</text>
</comment>
<sequence>MAVPPEQEASYAAIIDEILARSDLSTVTAKRIRKQLQDRVGYDLTDQKDVIKELIHSRFDKLESTNGHTDTNGKGAVEPAPTVNGAKKAKKESRSASPGASPTKRSNPSDESDLSDVVDTPKPKKKRVKTGGENDDAAFAARLQAEENSKARPTRGGPTKKRAPAKKEKGSAKKKKSATKVKGDDDSDVMSGSEAEKKERKGGFHKPMALSEPLAAVLGETQLSRPQTVKKIWEYVKARDLQDPADKRQIRCDEALRAVFKADRVHMFTMNKILSQNLYPVDE</sequence>
<name>A0ACC3SK55_9PEZI</name>